<protein>
    <submittedName>
        <fullName evidence="2">(northern house mosquito) hypothetical protein</fullName>
    </submittedName>
</protein>
<reference evidence="2" key="1">
    <citation type="submission" date="2021-05" db="EMBL/GenBank/DDBJ databases">
        <authorList>
            <person name="Alioto T."/>
            <person name="Alioto T."/>
            <person name="Gomez Garrido J."/>
        </authorList>
    </citation>
    <scope>NUCLEOTIDE SEQUENCE</scope>
</reference>
<proteinExistence type="predicted"/>
<evidence type="ECO:0000256" key="1">
    <source>
        <dbReference type="SAM" id="MobiDB-lite"/>
    </source>
</evidence>
<name>A0A8D8C4R9_CULPI</name>
<dbReference type="EMBL" id="HBUE01106893">
    <property type="protein sequence ID" value="CAG6487523.1"/>
    <property type="molecule type" value="Transcribed_RNA"/>
</dbReference>
<dbReference type="EMBL" id="HBUE01202142">
    <property type="protein sequence ID" value="CAG6530388.1"/>
    <property type="molecule type" value="Transcribed_RNA"/>
</dbReference>
<dbReference type="EMBL" id="HBUE01308330">
    <property type="protein sequence ID" value="CAG6582214.1"/>
    <property type="molecule type" value="Transcribed_RNA"/>
</dbReference>
<sequence length="153" mass="17099">MSDFLHTFVCGHLRPSPCPHRIRNLSNSLGTGQISTQSSKIESCATPPPLETQTPIFLSPHETDHFTTLPEPTHSAGNPESWTEPKTPREKLFRKIETLFFHVFASSPPFKRSCQTREFLYTQIRLPGAHGVAAAQEEVEEPWTHANHGTPCG</sequence>
<evidence type="ECO:0000313" key="2">
    <source>
        <dbReference type="EMBL" id="CAG6487523.1"/>
    </source>
</evidence>
<dbReference type="AlphaFoldDB" id="A0A8D8C4R9"/>
<feature type="region of interest" description="Disordered" evidence="1">
    <location>
        <begin position="62"/>
        <end position="86"/>
    </location>
</feature>
<organism evidence="2">
    <name type="scientific">Culex pipiens</name>
    <name type="common">House mosquito</name>
    <dbReference type="NCBI Taxonomy" id="7175"/>
    <lineage>
        <taxon>Eukaryota</taxon>
        <taxon>Metazoa</taxon>
        <taxon>Ecdysozoa</taxon>
        <taxon>Arthropoda</taxon>
        <taxon>Hexapoda</taxon>
        <taxon>Insecta</taxon>
        <taxon>Pterygota</taxon>
        <taxon>Neoptera</taxon>
        <taxon>Endopterygota</taxon>
        <taxon>Diptera</taxon>
        <taxon>Nematocera</taxon>
        <taxon>Culicoidea</taxon>
        <taxon>Culicidae</taxon>
        <taxon>Culicinae</taxon>
        <taxon>Culicini</taxon>
        <taxon>Culex</taxon>
        <taxon>Culex</taxon>
    </lineage>
</organism>
<accession>A0A8D8C4R9</accession>